<name>A0A1H8UKF2_9PSEU</name>
<protein>
    <submittedName>
        <fullName evidence="2">Uncharacterized protein</fullName>
    </submittedName>
</protein>
<organism evidence="2 3">
    <name type="scientific">Amycolatopsis saalfeldensis</name>
    <dbReference type="NCBI Taxonomy" id="394193"/>
    <lineage>
        <taxon>Bacteria</taxon>
        <taxon>Bacillati</taxon>
        <taxon>Actinomycetota</taxon>
        <taxon>Actinomycetes</taxon>
        <taxon>Pseudonocardiales</taxon>
        <taxon>Pseudonocardiaceae</taxon>
        <taxon>Amycolatopsis</taxon>
    </lineage>
</organism>
<reference evidence="2 3" key="1">
    <citation type="submission" date="2016-10" db="EMBL/GenBank/DDBJ databases">
        <authorList>
            <person name="de Groot N.N."/>
        </authorList>
    </citation>
    <scope>NUCLEOTIDE SEQUENCE [LARGE SCALE GENOMIC DNA]</scope>
    <source>
        <strain evidence="2 3">DSM 44993</strain>
    </source>
</reference>
<gene>
    <name evidence="2" type="ORF">SAMN04489732_103317</name>
</gene>
<feature type="region of interest" description="Disordered" evidence="1">
    <location>
        <begin position="296"/>
        <end position="329"/>
    </location>
</feature>
<sequence>MVSLSRDAGPNNEASSRPWAATSGKPGGIGYPWVPGASRSANWQACTGRPRTASARASAATYSRSSSRSVPNSTGTCGVRPSRIASTGDAGSTGMPYGAAVNTSVYPPSSQAFTGTRRRQASTAESVPWQQNLAAASALGCSAAARGDVSTAQVASAPEDSPNSVTLRGSPPRCPGPSAAQLVLSAEAGLGAQLRRGEIAERAEPVVDVQVQAVLVGARHPTGLPGGLRTPRPGLPGVANPRPRPARGGAHRRPPTGDWAWAPPGTGARCRRPCHGLTRRQCGRPGRRVLIRRLARSARHPHRPALRPSHLRSPPGPPPCRVAPATVFA</sequence>
<feature type="region of interest" description="Disordered" evidence="1">
    <location>
        <begin position="1"/>
        <end position="126"/>
    </location>
</feature>
<feature type="compositionally biased region" description="Basic residues" evidence="1">
    <location>
        <begin position="296"/>
        <end position="305"/>
    </location>
</feature>
<evidence type="ECO:0000313" key="2">
    <source>
        <dbReference type="EMBL" id="SEP03344.1"/>
    </source>
</evidence>
<accession>A0A1H8UKF2</accession>
<feature type="region of interest" description="Disordered" evidence="1">
    <location>
        <begin position="222"/>
        <end position="274"/>
    </location>
</feature>
<evidence type="ECO:0000256" key="1">
    <source>
        <dbReference type="SAM" id="MobiDB-lite"/>
    </source>
</evidence>
<dbReference type="Proteomes" id="UP000198582">
    <property type="component" value="Unassembled WGS sequence"/>
</dbReference>
<dbReference type="AlphaFoldDB" id="A0A1H8UKF2"/>
<feature type="compositionally biased region" description="Polar residues" evidence="1">
    <location>
        <begin position="101"/>
        <end position="114"/>
    </location>
</feature>
<proteinExistence type="predicted"/>
<feature type="compositionally biased region" description="Low complexity" evidence="1">
    <location>
        <begin position="47"/>
        <end position="76"/>
    </location>
</feature>
<keyword evidence="3" id="KW-1185">Reference proteome</keyword>
<dbReference type="EMBL" id="FOEF01000003">
    <property type="protein sequence ID" value="SEP03344.1"/>
    <property type="molecule type" value="Genomic_DNA"/>
</dbReference>
<feature type="compositionally biased region" description="Low complexity" evidence="1">
    <location>
        <begin position="222"/>
        <end position="241"/>
    </location>
</feature>
<feature type="region of interest" description="Disordered" evidence="1">
    <location>
        <begin position="152"/>
        <end position="174"/>
    </location>
</feature>
<evidence type="ECO:0000313" key="3">
    <source>
        <dbReference type="Proteomes" id="UP000198582"/>
    </source>
</evidence>